<evidence type="ECO:0000313" key="1">
    <source>
        <dbReference type="EMBL" id="CAG2221378.1"/>
    </source>
</evidence>
<dbReference type="Proteomes" id="UP000683360">
    <property type="component" value="Unassembled WGS sequence"/>
</dbReference>
<sequence length="151" mass="17526">MIKKLQRKLAEIKSARNKIKNKRIKECFDQCDKLDNFRAECRNTSRRNSRVQDASKWKKTQKSRKCGTTRILTKRMRKHHVKSEDGMYVGAILNIQSGKLFVDKEATLSIVSNKLYESLQKHSNTLLVCAILIITSVLENIECNLKHSFSK</sequence>
<dbReference type="AlphaFoldDB" id="A0A8S3SX82"/>
<dbReference type="EMBL" id="CAJPWZ010001680">
    <property type="protein sequence ID" value="CAG2221378.1"/>
    <property type="molecule type" value="Genomic_DNA"/>
</dbReference>
<accession>A0A8S3SX82</accession>
<organism evidence="1 2">
    <name type="scientific">Mytilus edulis</name>
    <name type="common">Blue mussel</name>
    <dbReference type="NCBI Taxonomy" id="6550"/>
    <lineage>
        <taxon>Eukaryota</taxon>
        <taxon>Metazoa</taxon>
        <taxon>Spiralia</taxon>
        <taxon>Lophotrochozoa</taxon>
        <taxon>Mollusca</taxon>
        <taxon>Bivalvia</taxon>
        <taxon>Autobranchia</taxon>
        <taxon>Pteriomorphia</taxon>
        <taxon>Mytilida</taxon>
        <taxon>Mytiloidea</taxon>
        <taxon>Mytilidae</taxon>
        <taxon>Mytilinae</taxon>
        <taxon>Mytilus</taxon>
    </lineage>
</organism>
<proteinExistence type="predicted"/>
<name>A0A8S3SX82_MYTED</name>
<protein>
    <submittedName>
        <fullName evidence="1">Uncharacterized protein</fullName>
    </submittedName>
</protein>
<gene>
    <name evidence="1" type="ORF">MEDL_34790</name>
</gene>
<comment type="caution">
    <text evidence="1">The sequence shown here is derived from an EMBL/GenBank/DDBJ whole genome shotgun (WGS) entry which is preliminary data.</text>
</comment>
<reference evidence="1" key="1">
    <citation type="submission" date="2021-03" db="EMBL/GenBank/DDBJ databases">
        <authorList>
            <person name="Bekaert M."/>
        </authorList>
    </citation>
    <scope>NUCLEOTIDE SEQUENCE</scope>
</reference>
<keyword evidence="2" id="KW-1185">Reference proteome</keyword>
<evidence type="ECO:0000313" key="2">
    <source>
        <dbReference type="Proteomes" id="UP000683360"/>
    </source>
</evidence>